<feature type="compositionally biased region" description="Gly residues" evidence="1">
    <location>
        <begin position="626"/>
        <end position="649"/>
    </location>
</feature>
<accession>A0A2P5CU25</accession>
<keyword evidence="2" id="KW-1133">Transmembrane helix</keyword>
<feature type="transmembrane region" description="Helical" evidence="2">
    <location>
        <begin position="850"/>
        <end position="873"/>
    </location>
</feature>
<dbReference type="Pfam" id="PF13516">
    <property type="entry name" value="LRR_6"/>
    <property type="match status" value="1"/>
</dbReference>
<feature type="compositionally biased region" description="Gly residues" evidence="1">
    <location>
        <begin position="761"/>
        <end position="799"/>
    </location>
</feature>
<evidence type="ECO:0000313" key="4">
    <source>
        <dbReference type="Proteomes" id="UP000237105"/>
    </source>
</evidence>
<dbReference type="SMART" id="SM00367">
    <property type="entry name" value="LRR_CC"/>
    <property type="match status" value="9"/>
</dbReference>
<keyword evidence="2" id="KW-0472">Membrane</keyword>
<feature type="region of interest" description="Disordered" evidence="1">
    <location>
        <begin position="614"/>
        <end position="688"/>
    </location>
</feature>
<feature type="region of interest" description="Disordered" evidence="1">
    <location>
        <begin position="700"/>
        <end position="807"/>
    </location>
</feature>
<dbReference type="InterPro" id="IPR032675">
    <property type="entry name" value="LRR_dom_sf"/>
</dbReference>
<name>A0A2P5CU25_PARAD</name>
<dbReference type="Gene3D" id="3.80.10.10">
    <property type="entry name" value="Ribonuclease Inhibitor"/>
    <property type="match status" value="4"/>
</dbReference>
<reference evidence="4" key="1">
    <citation type="submission" date="2016-06" db="EMBL/GenBank/DDBJ databases">
        <title>Parallel loss of symbiosis genes in relatives of nitrogen-fixing non-legume Parasponia.</title>
        <authorList>
            <person name="Van Velzen R."/>
            <person name="Holmer R."/>
            <person name="Bu F."/>
            <person name="Rutten L."/>
            <person name="Van Zeijl A."/>
            <person name="Liu W."/>
            <person name="Santuari L."/>
            <person name="Cao Q."/>
            <person name="Sharma T."/>
            <person name="Shen D."/>
            <person name="Roswanjaya Y."/>
            <person name="Wardhani T."/>
            <person name="Kalhor M.S."/>
            <person name="Jansen J."/>
            <person name="Van den Hoogen J."/>
            <person name="Gungor B."/>
            <person name="Hartog M."/>
            <person name="Hontelez J."/>
            <person name="Verver J."/>
            <person name="Yang W.-C."/>
            <person name="Schijlen E."/>
            <person name="Repin R."/>
            <person name="Schilthuizen M."/>
            <person name="Schranz E."/>
            <person name="Heidstra R."/>
            <person name="Miyata K."/>
            <person name="Fedorova E."/>
            <person name="Kohlen W."/>
            <person name="Bisseling T."/>
            <person name="Smit S."/>
            <person name="Geurts R."/>
        </authorList>
    </citation>
    <scope>NUCLEOTIDE SEQUENCE [LARGE SCALE GENOMIC DNA]</scope>
    <source>
        <strain evidence="4">cv. WU1-14</strain>
    </source>
</reference>
<dbReference type="GO" id="GO:0031146">
    <property type="term" value="P:SCF-dependent proteasomal ubiquitin-dependent protein catabolic process"/>
    <property type="evidence" value="ECO:0007669"/>
    <property type="project" value="TreeGrafter"/>
</dbReference>
<dbReference type="AlphaFoldDB" id="A0A2P5CU25"/>
<gene>
    <name evidence="3" type="ORF">PanWU01x14_123880</name>
</gene>
<dbReference type="OrthoDB" id="6066220at2759"/>
<dbReference type="EMBL" id="JXTB01000095">
    <property type="protein sequence ID" value="PON64511.1"/>
    <property type="molecule type" value="Genomic_DNA"/>
</dbReference>
<feature type="compositionally biased region" description="Low complexity" evidence="1">
    <location>
        <begin position="616"/>
        <end position="625"/>
    </location>
</feature>
<evidence type="ECO:0000256" key="2">
    <source>
        <dbReference type="SAM" id="Phobius"/>
    </source>
</evidence>
<dbReference type="SUPFAM" id="SSF52047">
    <property type="entry name" value="RNI-like"/>
    <property type="match status" value="2"/>
</dbReference>
<dbReference type="InterPro" id="IPR006553">
    <property type="entry name" value="Leu-rich_rpt_Cys-con_subtyp"/>
</dbReference>
<organism evidence="3 4">
    <name type="scientific">Parasponia andersonii</name>
    <name type="common">Sponia andersonii</name>
    <dbReference type="NCBI Taxonomy" id="3476"/>
    <lineage>
        <taxon>Eukaryota</taxon>
        <taxon>Viridiplantae</taxon>
        <taxon>Streptophyta</taxon>
        <taxon>Embryophyta</taxon>
        <taxon>Tracheophyta</taxon>
        <taxon>Spermatophyta</taxon>
        <taxon>Magnoliopsida</taxon>
        <taxon>eudicotyledons</taxon>
        <taxon>Gunneridae</taxon>
        <taxon>Pentapetalae</taxon>
        <taxon>rosids</taxon>
        <taxon>fabids</taxon>
        <taxon>Rosales</taxon>
        <taxon>Cannabaceae</taxon>
        <taxon>Parasponia</taxon>
    </lineage>
</organism>
<comment type="caution">
    <text evidence="3">The sequence shown here is derived from an EMBL/GenBank/DDBJ whole genome shotgun (WGS) entry which is preliminary data.</text>
</comment>
<keyword evidence="2" id="KW-0812">Transmembrane</keyword>
<proteinExistence type="predicted"/>
<evidence type="ECO:0000313" key="3">
    <source>
        <dbReference type="EMBL" id="PON64511.1"/>
    </source>
</evidence>
<sequence>MAENSVDLPEECWELVFNLIADRHNFASLSLVSKLFFSITNQLITTLRVSHPTVLVLPQLLRRFTRLRTIDLSAFRGDINGLLCRISESGLELEALNISNRRSLPILGLKVLGPKMKKLRSLYCSKIESLQDRDLGSIAKAFPFLEELDISYPEYEHSYFSNGLLDSGNFSTPISDSGIWALSMKLKGLRKINLSGNHFITNMSLSFLATNCVLLSEIVMHHCNFVTETGIALIILRCANLSSLSVAGITINDSLVSAKALSCIEFTYSTISDELLYSIAEAYIPLTKLILSNCGGFTFDGVSFLLSKHQSLQYLDLEEAGFLTDKSMFQLTKFLRSTTYINLGMCTELTDSTFFNLIENCPVLNEISMVGTNVGAKDFSTGFLANTRVKSLNLAQNRSLDNESIKKFALVCPNLKLLDLSGCQGITDEGIFEVLKRCPEIKYLGMNQCSGIKTFLMDFELSKLEVLCVRGLGINDDEMALIGNRCPQLLELDLTGCLKVTAKGVKKVVKSCRALRKINLKWCSNVDIDIVAWMVFSRPSLKRIVPPSDSKEGGGSWIGVKKGCGGRSCCTGSLKTISGDGGVDENGSGSCGFSGIGGGRKILGDCGTGISGGGITPESGSVGVKENGGSGGNNGSVGGENTGTRGGAGVNSCGGKSGVGGGRKKSGACGAGRIGGESTIGTASGGDKYHGSVGDSIIGIGGGRSKGGGGEGTNGGGGEGDGGGGDGTNGGGGGREGGGGEGITGGGDDGGGDGEGRRGGGEGSAGGGDGISGGGRTGFGGGGGRIAIGGGEGTSGGRGEGFRRGDGLGVGENGLSWEGEVGKGHWPQVPNRYWNKGSQSDLVPPLLPPLLLLLPLPLPLPLPLLPLLLLLLLL</sequence>
<dbReference type="PANTHER" id="PTHR13318">
    <property type="entry name" value="PARTNER OF PAIRED, ISOFORM B-RELATED"/>
    <property type="match status" value="1"/>
</dbReference>
<evidence type="ECO:0000256" key="1">
    <source>
        <dbReference type="SAM" id="MobiDB-lite"/>
    </source>
</evidence>
<keyword evidence="4" id="KW-1185">Reference proteome</keyword>
<dbReference type="PANTHER" id="PTHR13318:SF106">
    <property type="entry name" value="F-BOX_LRR-REPEAT PROTEIN 2"/>
    <property type="match status" value="1"/>
</dbReference>
<dbReference type="InterPro" id="IPR001611">
    <property type="entry name" value="Leu-rich_rpt"/>
</dbReference>
<dbReference type="Proteomes" id="UP000237105">
    <property type="component" value="Unassembled WGS sequence"/>
</dbReference>
<dbReference type="STRING" id="3476.A0A2P5CU25"/>
<feature type="compositionally biased region" description="Gly residues" evidence="1">
    <location>
        <begin position="700"/>
        <end position="749"/>
    </location>
</feature>
<dbReference type="GO" id="GO:0019005">
    <property type="term" value="C:SCF ubiquitin ligase complex"/>
    <property type="evidence" value="ECO:0007669"/>
    <property type="project" value="TreeGrafter"/>
</dbReference>
<protein>
    <submittedName>
        <fullName evidence="3">LRR domain containing protein</fullName>
    </submittedName>
</protein>